<dbReference type="Pfam" id="PF00144">
    <property type="entry name" value="Beta-lactamase"/>
    <property type="match status" value="1"/>
</dbReference>
<keyword evidence="5" id="KW-1185">Reference proteome</keyword>
<dbReference type="SUPFAM" id="SSF56601">
    <property type="entry name" value="beta-lactamase/transpeptidase-like"/>
    <property type="match status" value="1"/>
</dbReference>
<proteinExistence type="inferred from homology"/>
<accession>W3X434</accession>
<comment type="similarity">
    <text evidence="1">Belongs to the class-A beta-lactamase family.</text>
</comment>
<evidence type="ECO:0000259" key="3">
    <source>
        <dbReference type="Pfam" id="PF00144"/>
    </source>
</evidence>
<feature type="domain" description="Beta-lactamase-related" evidence="3">
    <location>
        <begin position="33"/>
        <end position="374"/>
    </location>
</feature>
<sequence>MQSIDKVYDDAVASGLLPGYSLVAEDREGKSSGRASLRGNDESPFTSSTVCAIASMSKLITSIAVMQAVEDGILDLDADARPLLPRMGEHGVITGFADDSNSAQLAPNADPISLRMLLTHTSGHEYDWMSPLLGKWRASRNEEPWTGPTVEHKSVLPLVFAPGTSFAYGAGHDWAGKLVEIAAKTTLQEFMHKRIWEPLGIQDEISFYPQNNEKMKDRMATISTLNEKGEPPAVDAATFDILFGGTDCLGGAGLFASQKGYQTLLSAVLRRDSRLLKPDSWTELFRPQLDEKLEQALNDYIALDPVHTMLLGLGMPASVRRNWSFAGIVAKQAQEGRFSSGTTMWAGVPSTVWFIDHEAGVCGVAMCQIMPPLHPSIMALHEKFQSGVFEKVNGHAI</sequence>
<dbReference type="RefSeq" id="XP_007834237.1">
    <property type="nucleotide sequence ID" value="XM_007836046.1"/>
</dbReference>
<dbReference type="InParanoid" id="W3X434"/>
<dbReference type="InterPro" id="IPR050789">
    <property type="entry name" value="Diverse_Enzym_Activities"/>
</dbReference>
<dbReference type="AlphaFoldDB" id="W3X434"/>
<name>W3X434_PESFW</name>
<evidence type="ECO:0000313" key="4">
    <source>
        <dbReference type="EMBL" id="ETS79936.1"/>
    </source>
</evidence>
<dbReference type="PANTHER" id="PTHR43283">
    <property type="entry name" value="BETA-LACTAMASE-RELATED"/>
    <property type="match status" value="1"/>
</dbReference>
<gene>
    <name evidence="4" type="ORF">PFICI_07465</name>
</gene>
<dbReference type="GeneID" id="19272478"/>
<reference evidence="5" key="1">
    <citation type="journal article" date="2015" name="BMC Genomics">
        <title>Genomic and transcriptomic analysis of the endophytic fungus Pestalotiopsis fici reveals its lifestyle and high potential for synthesis of natural products.</title>
        <authorList>
            <person name="Wang X."/>
            <person name="Zhang X."/>
            <person name="Liu L."/>
            <person name="Xiang M."/>
            <person name="Wang W."/>
            <person name="Sun X."/>
            <person name="Che Y."/>
            <person name="Guo L."/>
            <person name="Liu G."/>
            <person name="Guo L."/>
            <person name="Wang C."/>
            <person name="Yin W.B."/>
            <person name="Stadler M."/>
            <person name="Zhang X."/>
            <person name="Liu X."/>
        </authorList>
    </citation>
    <scope>NUCLEOTIDE SEQUENCE [LARGE SCALE GENOMIC DNA]</scope>
    <source>
        <strain evidence="5">W106-1 / CGMCC3.15140</strain>
    </source>
</reference>
<dbReference type="InterPro" id="IPR001466">
    <property type="entry name" value="Beta-lactam-related"/>
</dbReference>
<dbReference type="HOGENOM" id="CLU_020027_11_1_1"/>
<dbReference type="InterPro" id="IPR012338">
    <property type="entry name" value="Beta-lactam/transpept-like"/>
</dbReference>
<dbReference type="Proteomes" id="UP000030651">
    <property type="component" value="Unassembled WGS sequence"/>
</dbReference>
<evidence type="ECO:0000256" key="1">
    <source>
        <dbReference type="ARBA" id="ARBA00009009"/>
    </source>
</evidence>
<dbReference type="PANTHER" id="PTHR43283:SF17">
    <property type="entry name" value="(LOVD), PUTATIVE (AFU_ORTHOLOGUE AFUA_5G00920)-RELATED"/>
    <property type="match status" value="1"/>
</dbReference>
<organism evidence="4 5">
    <name type="scientific">Pestalotiopsis fici (strain W106-1 / CGMCC3.15140)</name>
    <dbReference type="NCBI Taxonomy" id="1229662"/>
    <lineage>
        <taxon>Eukaryota</taxon>
        <taxon>Fungi</taxon>
        <taxon>Dikarya</taxon>
        <taxon>Ascomycota</taxon>
        <taxon>Pezizomycotina</taxon>
        <taxon>Sordariomycetes</taxon>
        <taxon>Xylariomycetidae</taxon>
        <taxon>Amphisphaeriales</taxon>
        <taxon>Sporocadaceae</taxon>
        <taxon>Pestalotiopsis</taxon>
    </lineage>
</organism>
<dbReference type="OMA" id="PMEPRIM"/>
<dbReference type="Gene3D" id="3.40.710.10">
    <property type="entry name" value="DD-peptidase/beta-lactamase superfamily"/>
    <property type="match status" value="1"/>
</dbReference>
<evidence type="ECO:0000313" key="5">
    <source>
        <dbReference type="Proteomes" id="UP000030651"/>
    </source>
</evidence>
<keyword evidence="2" id="KW-0378">Hydrolase</keyword>
<dbReference type="KEGG" id="pfy:PFICI_07465"/>
<protein>
    <recommendedName>
        <fullName evidence="3">Beta-lactamase-related domain-containing protein</fullName>
    </recommendedName>
</protein>
<dbReference type="eggNOG" id="ENOG502S4UR">
    <property type="taxonomic scope" value="Eukaryota"/>
</dbReference>
<dbReference type="EMBL" id="KI912113">
    <property type="protein sequence ID" value="ETS79936.1"/>
    <property type="molecule type" value="Genomic_DNA"/>
</dbReference>
<evidence type="ECO:0000256" key="2">
    <source>
        <dbReference type="ARBA" id="ARBA00022801"/>
    </source>
</evidence>
<dbReference type="GO" id="GO:0016787">
    <property type="term" value="F:hydrolase activity"/>
    <property type="evidence" value="ECO:0007669"/>
    <property type="project" value="UniProtKB-KW"/>
</dbReference>
<dbReference type="OrthoDB" id="428260at2759"/>